<dbReference type="Gene3D" id="1.10.510.10">
    <property type="entry name" value="Transferase(Phosphotransferase) domain 1"/>
    <property type="match status" value="1"/>
</dbReference>
<dbReference type="SMART" id="SM00220">
    <property type="entry name" value="S_TKc"/>
    <property type="match status" value="1"/>
</dbReference>
<evidence type="ECO:0000256" key="6">
    <source>
        <dbReference type="SAM" id="Phobius"/>
    </source>
</evidence>
<dbReference type="SUPFAM" id="SSF56112">
    <property type="entry name" value="Protein kinase-like (PK-like)"/>
    <property type="match status" value="1"/>
</dbReference>
<dbReference type="AlphaFoldDB" id="A6DHX9"/>
<dbReference type="PROSITE" id="PS50011">
    <property type="entry name" value="PROTEIN_KINASE_DOM"/>
    <property type="match status" value="1"/>
</dbReference>
<protein>
    <submittedName>
        <fullName evidence="8">Serine/threonine protein kinase</fullName>
    </submittedName>
</protein>
<dbReference type="CDD" id="cd14014">
    <property type="entry name" value="STKc_PknB_like"/>
    <property type="match status" value="1"/>
</dbReference>
<dbReference type="PANTHER" id="PTHR43289:SF6">
    <property type="entry name" value="SERINE_THREONINE-PROTEIN KINASE NEKL-3"/>
    <property type="match status" value="1"/>
</dbReference>
<evidence type="ECO:0000256" key="2">
    <source>
        <dbReference type="ARBA" id="ARBA00022741"/>
    </source>
</evidence>
<feature type="transmembrane region" description="Helical" evidence="6">
    <location>
        <begin position="356"/>
        <end position="375"/>
    </location>
</feature>
<keyword evidence="6" id="KW-0812">Transmembrane</keyword>
<keyword evidence="9" id="KW-1185">Reference proteome</keyword>
<dbReference type="STRING" id="313628.LNTAR_08689"/>
<sequence>MNSKIDFSDLENQLIDLSREVDDEELALEEVFAEVANLLKNSERYELLEKIDTGGVKNIYKMLDKHTGRELAMAELKVDESSALDRAKVINEARLTARLEHPNIVPIHDISCSPSDEPFFTMKLLKGENLADILAKLSQGDSQYKKSYPLFRLLDIFSKICYAVEYAHTQNVLHLDLKPENIHIGEFGEVFVVDWGLAAELKDGKEEHAFEQLNKMLKLSETTLCGTPGYMAPEQISAGRTELRASSDIYALGAILYSMLTLKRPCLATESAEIIKETLLPAFVSPLERCPKLPIPLALNAVVCKAMAKDKQQRYPSVHSLIKEIQAFLAGYATEAEQANLLQNLYLLYKRNRGRFQLAGFFLLLIIVLSSLFIIQLQDSEQQARAHEQEAREHEKEAVGNLKRFESAREERQQVRREKNKLLRESAPIILNGQHLYQVDLQYETARKLLHTFLELTPEDPKGNMELARLYMSELRFEEAIKHFEKSKEFGYPFLERENELLEASKRLHADFKLEKANMAKKTQRLIDYVPYEHIIAYASLRFNTGEITGFNKLRFVNKALAKMNDLELNDSLKVLADGTYAADFSHTKIKRLSPFTGFPLSEMNLNSSQVLHIRYLRRCPLRKLDISNTLVNDLTPLYNIGLQQLRMKNLFVIADFRKLSTLTHLDMEGSQLNKKHFLSKMPKLKELNIAFSNINDFQAINKLKKLEALTLSPKTFTQGQINQLRSRNIEVKVLEPSHE</sequence>
<keyword evidence="3 8" id="KW-0418">Kinase</keyword>
<organism evidence="8 9">
    <name type="scientific">Lentisphaera araneosa HTCC2155</name>
    <dbReference type="NCBI Taxonomy" id="313628"/>
    <lineage>
        <taxon>Bacteria</taxon>
        <taxon>Pseudomonadati</taxon>
        <taxon>Lentisphaerota</taxon>
        <taxon>Lentisphaeria</taxon>
        <taxon>Lentisphaerales</taxon>
        <taxon>Lentisphaeraceae</taxon>
        <taxon>Lentisphaera</taxon>
    </lineage>
</organism>
<evidence type="ECO:0000313" key="9">
    <source>
        <dbReference type="Proteomes" id="UP000004947"/>
    </source>
</evidence>
<dbReference type="EMBL" id="ABCK01000004">
    <property type="protein sequence ID" value="EDM28633.1"/>
    <property type="molecule type" value="Genomic_DNA"/>
</dbReference>
<dbReference type="GO" id="GO:0005524">
    <property type="term" value="F:ATP binding"/>
    <property type="evidence" value="ECO:0007669"/>
    <property type="project" value="UniProtKB-KW"/>
</dbReference>
<evidence type="ECO:0000256" key="1">
    <source>
        <dbReference type="ARBA" id="ARBA00022679"/>
    </source>
</evidence>
<name>A6DHX9_9BACT</name>
<dbReference type="PANTHER" id="PTHR43289">
    <property type="entry name" value="MITOGEN-ACTIVATED PROTEIN KINASE KINASE KINASE 20-RELATED"/>
    <property type="match status" value="1"/>
</dbReference>
<evidence type="ECO:0000313" key="8">
    <source>
        <dbReference type="EMBL" id="EDM28633.1"/>
    </source>
</evidence>
<dbReference type="InterPro" id="IPR011009">
    <property type="entry name" value="Kinase-like_dom_sf"/>
</dbReference>
<keyword evidence="1" id="KW-0808">Transferase</keyword>
<evidence type="ECO:0000256" key="5">
    <source>
        <dbReference type="SAM" id="Coils"/>
    </source>
</evidence>
<dbReference type="GO" id="GO:0004674">
    <property type="term" value="F:protein serine/threonine kinase activity"/>
    <property type="evidence" value="ECO:0007669"/>
    <property type="project" value="UniProtKB-KW"/>
</dbReference>
<dbReference type="SUPFAM" id="SSF52058">
    <property type="entry name" value="L domain-like"/>
    <property type="match status" value="1"/>
</dbReference>
<keyword evidence="8" id="KW-0723">Serine/threonine-protein kinase</keyword>
<dbReference type="InterPro" id="IPR000719">
    <property type="entry name" value="Prot_kinase_dom"/>
</dbReference>
<evidence type="ECO:0000256" key="3">
    <source>
        <dbReference type="ARBA" id="ARBA00022777"/>
    </source>
</evidence>
<keyword evidence="5" id="KW-0175">Coiled coil</keyword>
<keyword evidence="6" id="KW-1133">Transmembrane helix</keyword>
<keyword evidence="6" id="KW-0472">Membrane</keyword>
<accession>A6DHX9</accession>
<keyword evidence="2" id="KW-0547">Nucleotide-binding</keyword>
<keyword evidence="4" id="KW-0067">ATP-binding</keyword>
<comment type="caution">
    <text evidence="8">The sequence shown here is derived from an EMBL/GenBank/DDBJ whole genome shotgun (WGS) entry which is preliminary data.</text>
</comment>
<dbReference type="Gene3D" id="3.80.10.10">
    <property type="entry name" value="Ribonuclease Inhibitor"/>
    <property type="match status" value="1"/>
</dbReference>
<dbReference type="Gene3D" id="1.25.40.10">
    <property type="entry name" value="Tetratricopeptide repeat domain"/>
    <property type="match status" value="1"/>
</dbReference>
<dbReference type="OrthoDB" id="9801841at2"/>
<feature type="coiled-coil region" evidence="5">
    <location>
        <begin position="377"/>
        <end position="425"/>
    </location>
</feature>
<dbReference type="Proteomes" id="UP000004947">
    <property type="component" value="Unassembled WGS sequence"/>
</dbReference>
<proteinExistence type="predicted"/>
<evidence type="ECO:0000259" key="7">
    <source>
        <dbReference type="PROSITE" id="PS50011"/>
    </source>
</evidence>
<dbReference type="SUPFAM" id="SSF48452">
    <property type="entry name" value="TPR-like"/>
    <property type="match status" value="1"/>
</dbReference>
<gene>
    <name evidence="8" type="ORF">LNTAR_08689</name>
</gene>
<feature type="domain" description="Protein kinase" evidence="7">
    <location>
        <begin position="45"/>
        <end position="329"/>
    </location>
</feature>
<dbReference type="InterPro" id="IPR011990">
    <property type="entry name" value="TPR-like_helical_dom_sf"/>
</dbReference>
<dbReference type="Pfam" id="PF00069">
    <property type="entry name" value="Pkinase"/>
    <property type="match status" value="1"/>
</dbReference>
<reference evidence="8 9" key="1">
    <citation type="journal article" date="2010" name="J. Bacteriol.">
        <title>Genome sequence of Lentisphaera araneosa HTCC2155T, the type species of the order Lentisphaerales in the phylum Lentisphaerae.</title>
        <authorList>
            <person name="Thrash J.C."/>
            <person name="Cho J.C."/>
            <person name="Vergin K.L."/>
            <person name="Morris R.M."/>
            <person name="Giovannoni S.J."/>
        </authorList>
    </citation>
    <scope>NUCLEOTIDE SEQUENCE [LARGE SCALE GENOMIC DNA]</scope>
    <source>
        <strain evidence="8 9">HTCC2155</strain>
    </source>
</reference>
<dbReference type="InterPro" id="IPR032675">
    <property type="entry name" value="LRR_dom_sf"/>
</dbReference>
<evidence type="ECO:0000256" key="4">
    <source>
        <dbReference type="ARBA" id="ARBA00022840"/>
    </source>
</evidence>
<dbReference type="eggNOG" id="COG0515">
    <property type="taxonomic scope" value="Bacteria"/>
</dbReference>
<dbReference type="RefSeq" id="WP_007277514.1">
    <property type="nucleotide sequence ID" value="NZ_ABCK01000004.1"/>
</dbReference>
<feature type="coiled-coil region" evidence="5">
    <location>
        <begin position="7"/>
        <end position="41"/>
    </location>
</feature>